<proteinExistence type="predicted"/>
<evidence type="ECO:0000313" key="1">
    <source>
        <dbReference type="EMBL" id="RAQ21780.1"/>
    </source>
</evidence>
<protein>
    <submittedName>
        <fullName evidence="1">Uncharacterized protein</fullName>
    </submittedName>
</protein>
<sequence length="68" mass="7609">MTKGYEWAQAQYDRQEPFLPVCEGCGRTVDAVADIDGTRLCEACVSEWLLNHLDIMTDRIMSWGALAG</sequence>
<evidence type="ECO:0000313" key="2">
    <source>
        <dbReference type="Proteomes" id="UP000249377"/>
    </source>
</evidence>
<name>A0A328UBP1_9FIRM</name>
<comment type="caution">
    <text evidence="1">The sequence shown here is derived from an EMBL/GenBank/DDBJ whole genome shotgun (WGS) entry which is preliminary data.</text>
</comment>
<gene>
    <name evidence="1" type="ORF">DPQ25_14205</name>
</gene>
<keyword evidence="2" id="KW-1185">Reference proteome</keyword>
<dbReference type="Proteomes" id="UP000249377">
    <property type="component" value="Unassembled WGS sequence"/>
</dbReference>
<organism evidence="1 2">
    <name type="scientific">Hydrogeniiclostridium mannosilyticum</name>
    <dbReference type="NCBI Taxonomy" id="2764322"/>
    <lineage>
        <taxon>Bacteria</taxon>
        <taxon>Bacillati</taxon>
        <taxon>Bacillota</taxon>
        <taxon>Clostridia</taxon>
        <taxon>Eubacteriales</taxon>
        <taxon>Acutalibacteraceae</taxon>
        <taxon>Hydrogeniiclostridium</taxon>
    </lineage>
</organism>
<dbReference type="AlphaFoldDB" id="A0A328UBP1"/>
<accession>A0A328UBP1</accession>
<dbReference type="RefSeq" id="WP_112333829.1">
    <property type="nucleotide sequence ID" value="NZ_JADPHD010000025.1"/>
</dbReference>
<dbReference type="EMBL" id="QLYR01000026">
    <property type="protein sequence ID" value="RAQ21780.1"/>
    <property type="molecule type" value="Genomic_DNA"/>
</dbReference>
<reference evidence="1 2" key="1">
    <citation type="submission" date="2018-06" db="EMBL/GenBank/DDBJ databases">
        <title>Noncontiguous genome sequence of Ruminococcaceae bacterium ASD2818.</title>
        <authorList>
            <person name="Chaplin A.V."/>
            <person name="Sokolova S.R."/>
            <person name="Kochetkova T.O."/>
            <person name="Goltsov A.Y."/>
            <person name="Trofimov D.Y."/>
            <person name="Efimov B.A."/>
        </authorList>
    </citation>
    <scope>NUCLEOTIDE SEQUENCE [LARGE SCALE GENOMIC DNA]</scope>
    <source>
        <strain evidence="1 2">ASD2818</strain>
    </source>
</reference>